<evidence type="ECO:0000256" key="5">
    <source>
        <dbReference type="SAM" id="SignalP"/>
    </source>
</evidence>
<evidence type="ECO:0000259" key="6">
    <source>
        <dbReference type="SMART" id="SM00223"/>
    </source>
</evidence>
<keyword evidence="4" id="KW-1015">Disulfide bond</keyword>
<dbReference type="InterPro" id="IPR003609">
    <property type="entry name" value="Pan_app"/>
</dbReference>
<dbReference type="Pfam" id="PF01835">
    <property type="entry name" value="MG2"/>
    <property type="match status" value="1"/>
</dbReference>
<dbReference type="InterPro" id="IPR051802">
    <property type="entry name" value="YfhM-like"/>
</dbReference>
<evidence type="ECO:0000256" key="1">
    <source>
        <dbReference type="ARBA" id="ARBA00010556"/>
    </source>
</evidence>
<name>A0ABT2YX08_9RHOB</name>
<dbReference type="CDD" id="cd02891">
    <property type="entry name" value="A2M_like"/>
    <property type="match status" value="1"/>
</dbReference>
<evidence type="ECO:0000313" key="9">
    <source>
        <dbReference type="EMBL" id="MCV2863388.1"/>
    </source>
</evidence>
<dbReference type="InterPro" id="IPR000177">
    <property type="entry name" value="Apple"/>
</dbReference>
<dbReference type="InterPro" id="IPR001599">
    <property type="entry name" value="Macroglobln_a2"/>
</dbReference>
<organism evidence="9 10">
    <name type="scientific">Albidovulum sediminicola</name>
    <dbReference type="NCBI Taxonomy" id="2984331"/>
    <lineage>
        <taxon>Bacteria</taxon>
        <taxon>Pseudomonadati</taxon>
        <taxon>Pseudomonadota</taxon>
        <taxon>Alphaproteobacteria</taxon>
        <taxon>Rhodobacterales</taxon>
        <taxon>Paracoccaceae</taxon>
        <taxon>Albidovulum</taxon>
    </lineage>
</organism>
<evidence type="ECO:0000256" key="3">
    <source>
        <dbReference type="ARBA" id="ARBA00022737"/>
    </source>
</evidence>
<comment type="similarity">
    <text evidence="1">Belongs to the protease inhibitor I39 (alpha-2-macroglobulin) family. Bacterial alpha-2-macroglobulin subfamily.</text>
</comment>
<reference evidence="9 10" key="1">
    <citation type="submission" date="2022-10" db="EMBL/GenBank/DDBJ databases">
        <title>Defluviimonas sp. nov., isolated from ocean surface water.</title>
        <authorList>
            <person name="He W."/>
            <person name="Wang L."/>
            <person name="Zhang D.-F."/>
        </authorList>
    </citation>
    <scope>NUCLEOTIDE SEQUENCE [LARGE SCALE GENOMIC DNA]</scope>
    <source>
        <strain evidence="9 10">WL0075</strain>
    </source>
</reference>
<dbReference type="SMART" id="SM01419">
    <property type="entry name" value="Thiol-ester_cl"/>
    <property type="match status" value="1"/>
</dbReference>
<dbReference type="InterPro" id="IPR041246">
    <property type="entry name" value="Bact_MG10"/>
</dbReference>
<dbReference type="InterPro" id="IPR021868">
    <property type="entry name" value="Alpha_2_Macroglob_MG3"/>
</dbReference>
<dbReference type="InterPro" id="IPR026284">
    <property type="entry name" value="A2MG_proteobact"/>
</dbReference>
<dbReference type="Pfam" id="PF00024">
    <property type="entry name" value="PAN_1"/>
    <property type="match status" value="1"/>
</dbReference>
<dbReference type="Gene3D" id="1.50.10.20">
    <property type="match status" value="1"/>
</dbReference>
<dbReference type="Pfam" id="PF17972">
    <property type="entry name" value="bMG5"/>
    <property type="match status" value="1"/>
</dbReference>
<dbReference type="PANTHER" id="PTHR40094">
    <property type="entry name" value="ALPHA-2-MACROGLOBULIN HOMOLOG"/>
    <property type="match status" value="1"/>
</dbReference>
<dbReference type="CDD" id="cd01100">
    <property type="entry name" value="APPLE_Factor_XI_like"/>
    <property type="match status" value="1"/>
</dbReference>
<sequence>MRLPGLLLLSALTLFGTPALAQDRALVPERRLVLTADTDFYGSDLRALFDTTIEACSAACLSVPECQALTYNAKAHSCFLKSDVTEARPYERAISGRVMAADPPALARAPERAAELSFLREEDFAAAFDLATRLSRLHLTGANSSEALLAGVAEARQAGDAAGALRLQGAALNLTDAAADWTEYAELLIAYLDRFDADRFLNPQTTVSAALNAYLRAERPAVRASALFTLARAFEATGRGRDMVPTLRLAQEIQPRDDAAALLEDAIGKYGFRISEHEVESESAAPRICATFTEALDGTGFDYAPYVALPEGGLAVESDTNRICVGGVQHGKRYALTFRAGLPAADGQRLVKDVTIQAYVRDRAPSVRFPGRAYILPRATESGIPVETVNAPHLTLTLWAVSDRNLVAAFREDFVGRPLDYWTAEYFTSQYAAEVWRGAADTAPGEVNRDVTTRLPLDAALTDLGPGIYALQAQVADSDPDLIPPATQWFVISDIGFTTMQGADGLHVFARSLGDASAKPGATVTLISAANAVLATAETDAEGYARFAPALVSGTAGQAPALLTVAKGDDFSYLSLSEPEFDLSDRGVAGRPAAPAVDVFLSTDRGAYRAGETVNATILARDANMSAIEGLPLTVRLVRPDGVEYARALAPDAGGGGRAVSFALAGSAPRGTWRMEARAEEKGPILTSQSFLVEDFLPERIDFDLTMAEGPQALGATAEIAIDARYLFGAPAAELPIEGDYRISAARDMPDHPGYSFGRHDADFPVYFDYVADPGATNADGKARLQVTLPELGPEAARPLSVRYGVRLLEGSGRPVERGLERLVLPASPVIGIKPAFEDGVSPQGLPAEFRLIALGPDAQPAALKVRWRLNRLDRRYQWYALYGQWNWDVSTVRTRVDEGTAELGDAPVRIEGQVEWGEYELLVEPADGAPGAASVSFYAGWYAPADTASTPDTLELSLDKPAYRAGDTARLRIVPRTAGVALVSVVSNRLIAMKAVEVTEGENTIDLPVTAEWGAGAYVTASVLRPMDAAAGRTPARALGLSYAPVDPGAKRLATTVEVAPEADPRGPLPVAVRVEGIAPGETAQVTLAAVDLGILNLTGFDAPDPEGHYFSQRRLGMAIRDVYGRLIDGQNGAMGQVRSGGDAGAARLQSPPPTEKLVAYFSGPLTVGADGYARTEFTLPAFNGTVRVMAVAWTKSAIGQARAEVLVRDPVVVTASVPRFLAPGDETTLRLEVVHAAGPSGRMGLDVSATGLDLGAAPSGLDLAEKAKSVITVPIAAPKGEGDATIRVALSTPDGRQLVKTLDLPVRANDPETLRQHQFTLAPGASFTLDGDVFADYRTGTGRATLALGPIARFNAPGILAALDRYPYGCTEQMTSKALPLLYFEELASAMGSAGDTGGIRQRVQEAIGEILLNQSSGGAFGLWYPDSGDLWLDAFVTDFLSRARIQGYKVSDTAFRNALDNLRNRLNYAPEFDEDGGPYAYAMMVLAREGAAAIGDLRYYADVRAGAFDTPIAAAQLGAALASYGDQRRADAMFRQAAEILSRNGLAEAEAQLWRADYGTGLRDAAAVLALATEAGSEVVPADAIGQSVAAALATRPLSTQEATWALLAAHAMLGSDAGARFSVDGAPLTGPMVRMTADGDGAPAQVITNSGGAEATLTLSTFGVPAAAEPAGGNGYAITRRWFTLEGEEADPSDVAQGTRLVTVIEVTPFGGGEARLMVNDPLPAGFEIDNPNLIRSGDVAALDWLDTVETTRSVEFRQDRFLAAVDWTSPEPFRLAYVVRAVSPGSYHLPAATVEDMYRPDYRARSEAGRVRVGG</sequence>
<proteinExistence type="inferred from homology"/>
<dbReference type="SMART" id="SM00223">
    <property type="entry name" value="APPLE"/>
    <property type="match status" value="1"/>
</dbReference>
<feature type="domain" description="Apple" evidence="6">
    <location>
        <begin position="34"/>
        <end position="96"/>
    </location>
</feature>
<evidence type="ECO:0000256" key="2">
    <source>
        <dbReference type="ARBA" id="ARBA00022729"/>
    </source>
</evidence>
<dbReference type="SMART" id="SM01359">
    <property type="entry name" value="A2M_N_2"/>
    <property type="match status" value="1"/>
</dbReference>
<dbReference type="SUPFAM" id="SSF48239">
    <property type="entry name" value="Terpenoid cyclases/Protein prenyltransferases"/>
    <property type="match status" value="1"/>
</dbReference>
<evidence type="ECO:0000313" key="10">
    <source>
        <dbReference type="Proteomes" id="UP001652503"/>
    </source>
</evidence>
<dbReference type="Gene3D" id="2.60.40.1930">
    <property type="match status" value="1"/>
</dbReference>
<dbReference type="RefSeq" id="WP_263719796.1">
    <property type="nucleotide sequence ID" value="NZ_JAOWLA010000001.1"/>
</dbReference>
<evidence type="ECO:0000259" key="7">
    <source>
        <dbReference type="SMART" id="SM01359"/>
    </source>
</evidence>
<dbReference type="SMART" id="SM01360">
    <property type="entry name" value="A2M"/>
    <property type="match status" value="1"/>
</dbReference>
<dbReference type="InterPro" id="IPR041462">
    <property type="entry name" value="Bact_A2M_MG6"/>
</dbReference>
<feature type="domain" description="Alpha-2-macroglobulin bait region" evidence="7">
    <location>
        <begin position="955"/>
        <end position="1099"/>
    </location>
</feature>
<dbReference type="InterPro" id="IPR041203">
    <property type="entry name" value="Bact_A2M_MG5"/>
</dbReference>
<keyword evidence="10" id="KW-1185">Reference proteome</keyword>
<keyword evidence="2 5" id="KW-0732">Signal</keyword>
<feature type="chain" id="PRO_5047097424" evidence="5">
    <location>
        <begin position="22"/>
        <end position="1820"/>
    </location>
</feature>
<dbReference type="Pfam" id="PF00207">
    <property type="entry name" value="A2M"/>
    <property type="match status" value="1"/>
</dbReference>
<dbReference type="InterPro" id="IPR002890">
    <property type="entry name" value="MG2"/>
</dbReference>
<protein>
    <submittedName>
        <fullName evidence="9">Alpha-2-macroglobulin family protein</fullName>
    </submittedName>
</protein>
<dbReference type="InterPro" id="IPR011625">
    <property type="entry name" value="A2M_N_BRD"/>
</dbReference>
<dbReference type="InterPro" id="IPR008930">
    <property type="entry name" value="Terpenoid_cyclase/PrenylTrfase"/>
</dbReference>
<gene>
    <name evidence="9" type="ORF">OE647_01390</name>
</gene>
<dbReference type="PIRSF" id="PIRSF038980">
    <property type="entry name" value="A2M_bac"/>
    <property type="match status" value="1"/>
</dbReference>
<evidence type="ECO:0000259" key="8">
    <source>
        <dbReference type="SMART" id="SM01360"/>
    </source>
</evidence>
<accession>A0ABT2YX08</accession>
<evidence type="ECO:0000256" key="4">
    <source>
        <dbReference type="ARBA" id="ARBA00023157"/>
    </source>
</evidence>
<comment type="caution">
    <text evidence="9">The sequence shown here is derived from an EMBL/GenBank/DDBJ whole genome shotgun (WGS) entry which is preliminary data.</text>
</comment>
<dbReference type="Proteomes" id="UP001652503">
    <property type="component" value="Unassembled WGS sequence"/>
</dbReference>
<dbReference type="Gene3D" id="3.50.4.10">
    <property type="entry name" value="Hepatocyte Growth Factor"/>
    <property type="match status" value="1"/>
</dbReference>
<dbReference type="Pfam" id="PF11974">
    <property type="entry name" value="bMG3"/>
    <property type="match status" value="1"/>
</dbReference>
<dbReference type="InterPro" id="IPR047565">
    <property type="entry name" value="Alpha-macroglob_thiol-ester_cl"/>
</dbReference>
<dbReference type="Pfam" id="PF07703">
    <property type="entry name" value="A2M_BRD"/>
    <property type="match status" value="1"/>
</dbReference>
<dbReference type="Pfam" id="PF17962">
    <property type="entry name" value="bMG6"/>
    <property type="match status" value="1"/>
</dbReference>
<feature type="domain" description="Alpha-2-macroglobulin" evidence="8">
    <location>
        <begin position="1160"/>
        <end position="1249"/>
    </location>
</feature>
<dbReference type="EMBL" id="JAOWLA010000001">
    <property type="protein sequence ID" value="MCV2863388.1"/>
    <property type="molecule type" value="Genomic_DNA"/>
</dbReference>
<keyword evidence="3" id="KW-0677">Repeat</keyword>
<feature type="signal peptide" evidence="5">
    <location>
        <begin position="1"/>
        <end position="21"/>
    </location>
</feature>
<dbReference type="Pfam" id="PF17973">
    <property type="entry name" value="bMG10"/>
    <property type="match status" value="1"/>
</dbReference>
<dbReference type="PANTHER" id="PTHR40094:SF1">
    <property type="entry name" value="UBIQUITIN DOMAIN-CONTAINING PROTEIN"/>
    <property type="match status" value="1"/>
</dbReference>